<sequence>MITRVDLETLEPLFDYPLKPDEEPQPPAISLTSQIAELAAENQRLREENNTNK</sequence>
<dbReference type="GeneID" id="93475102"/>
<dbReference type="RefSeq" id="WP_162158977.1">
    <property type="nucleotide sequence ID" value="NZ_CP145892.1"/>
</dbReference>
<name>A0ABD8AXX8_PAEAM</name>
<dbReference type="EMBL" id="CP145892">
    <property type="protein sequence ID" value="WWP21829.1"/>
    <property type="molecule type" value="Genomic_DNA"/>
</dbReference>
<dbReference type="Proteomes" id="UP001364764">
    <property type="component" value="Chromosome"/>
</dbReference>
<dbReference type="AlphaFoldDB" id="A0ABD8AXX8"/>
<protein>
    <submittedName>
        <fullName evidence="1">Uncharacterized protein</fullName>
    </submittedName>
</protein>
<organism evidence="1 2">
    <name type="scientific">Paenibacillus amylolyticus</name>
    <dbReference type="NCBI Taxonomy" id="1451"/>
    <lineage>
        <taxon>Bacteria</taxon>
        <taxon>Bacillati</taxon>
        <taxon>Bacillota</taxon>
        <taxon>Bacilli</taxon>
        <taxon>Bacillales</taxon>
        <taxon>Paenibacillaceae</taxon>
        <taxon>Paenibacillus</taxon>
    </lineage>
</organism>
<evidence type="ECO:0000313" key="1">
    <source>
        <dbReference type="EMBL" id="WWP21829.1"/>
    </source>
</evidence>
<evidence type="ECO:0000313" key="2">
    <source>
        <dbReference type="Proteomes" id="UP001364764"/>
    </source>
</evidence>
<proteinExistence type="predicted"/>
<gene>
    <name evidence="1" type="ORF">V6668_06515</name>
</gene>
<reference evidence="1 2" key="1">
    <citation type="submission" date="2024-02" db="EMBL/GenBank/DDBJ databases">
        <title>Complete sequences of two Paenibacillus sp. strains and one Lysinibacillus strain isolated from the environment on STAA medium highlight biotechnological potential.</title>
        <authorList>
            <person name="Attere S.A."/>
            <person name="Piche L.C."/>
            <person name="Intertaglia L."/>
            <person name="Lami R."/>
            <person name="Charette S.J."/>
            <person name="Vincent A.T."/>
        </authorList>
    </citation>
    <scope>NUCLEOTIDE SEQUENCE [LARGE SCALE GENOMIC DNA]</scope>
    <source>
        <strain evidence="1 2">Y5S-7</strain>
    </source>
</reference>
<accession>A0ABD8AXX8</accession>